<dbReference type="EMBL" id="FUWX01000016">
    <property type="protein sequence ID" value="SJZ94185.1"/>
    <property type="molecule type" value="Genomic_DNA"/>
</dbReference>
<gene>
    <name evidence="7" type="ORF">SAMN02745174_02009</name>
</gene>
<evidence type="ECO:0000256" key="4">
    <source>
        <dbReference type="ARBA" id="ARBA00023136"/>
    </source>
</evidence>
<sequence>MMSIVFMILGIVALVYGANFLVDGASAIAKKFNIPNIVIGLTIVAFGTSAPELVVNTIASVKGYSAITMGNVIGSNLINTLIILGVTAAIYPLSVSKTTTFIEVPLSFIAGFIVLIMANDYYFDGVNSIIGRGDGIILLIFFLMFLGYNFYLTLKAKEEDELEIKNYSMGIAIGAFIGGLILLIVGGKFIVDSAVDIATGLGVSERVISLTIVALGTSLPELATSVVAAMKKNSDLAIGNCVGSNIFNIFFILGISAVIRPINIGAGENLELIFNVLAGVLLFVFILRRRKLVRWQGIAMIVFYGIYLFDLLRK</sequence>
<dbReference type="Gene3D" id="6.10.280.80">
    <property type="entry name" value="NCX, peripheral helical region"/>
    <property type="match status" value="1"/>
</dbReference>
<feature type="transmembrane region" description="Helical" evidence="5">
    <location>
        <begin position="71"/>
        <end position="92"/>
    </location>
</feature>
<dbReference type="NCBIfam" id="TIGR00367">
    <property type="entry name" value="calcium/sodium antiporter"/>
    <property type="match status" value="1"/>
</dbReference>
<dbReference type="GO" id="GO:0006874">
    <property type="term" value="P:intracellular calcium ion homeostasis"/>
    <property type="evidence" value="ECO:0007669"/>
    <property type="project" value="TreeGrafter"/>
</dbReference>
<evidence type="ECO:0000256" key="1">
    <source>
        <dbReference type="ARBA" id="ARBA00004141"/>
    </source>
</evidence>
<keyword evidence="2 5" id="KW-0812">Transmembrane</keyword>
<dbReference type="GO" id="GO:0005886">
    <property type="term" value="C:plasma membrane"/>
    <property type="evidence" value="ECO:0007669"/>
    <property type="project" value="TreeGrafter"/>
</dbReference>
<dbReference type="AlphaFoldDB" id="A0A1T4PRK4"/>
<evidence type="ECO:0000313" key="7">
    <source>
        <dbReference type="EMBL" id="SJZ94185.1"/>
    </source>
</evidence>
<comment type="subcellular location">
    <subcellularLocation>
        <location evidence="1">Membrane</location>
        <topology evidence="1">Multi-pass membrane protein</topology>
    </subcellularLocation>
</comment>
<evidence type="ECO:0000256" key="3">
    <source>
        <dbReference type="ARBA" id="ARBA00022989"/>
    </source>
</evidence>
<dbReference type="InterPro" id="IPR004837">
    <property type="entry name" value="NaCa_Exmemb"/>
</dbReference>
<protein>
    <submittedName>
        <fullName evidence="7">Cation:H+ antiporter</fullName>
    </submittedName>
</protein>
<dbReference type="STRING" id="180163.SAMN02745174_02009"/>
<evidence type="ECO:0000313" key="8">
    <source>
        <dbReference type="Proteomes" id="UP000191153"/>
    </source>
</evidence>
<keyword evidence="3 5" id="KW-1133">Transmembrane helix</keyword>
<keyword evidence="4 5" id="KW-0472">Membrane</keyword>
<feature type="transmembrane region" description="Helical" evidence="5">
    <location>
        <begin position="37"/>
        <end position="59"/>
    </location>
</feature>
<organism evidence="7 8">
    <name type="scientific">Cetobacterium ceti</name>
    <dbReference type="NCBI Taxonomy" id="180163"/>
    <lineage>
        <taxon>Bacteria</taxon>
        <taxon>Fusobacteriati</taxon>
        <taxon>Fusobacteriota</taxon>
        <taxon>Fusobacteriia</taxon>
        <taxon>Fusobacteriales</taxon>
        <taxon>Fusobacteriaceae</taxon>
        <taxon>Cetobacterium</taxon>
    </lineage>
</organism>
<keyword evidence="8" id="KW-1185">Reference proteome</keyword>
<dbReference type="RefSeq" id="WP_200803161.1">
    <property type="nucleotide sequence ID" value="NZ_FUWX01000016.1"/>
</dbReference>
<reference evidence="7 8" key="1">
    <citation type="submission" date="2017-02" db="EMBL/GenBank/DDBJ databases">
        <authorList>
            <person name="Peterson S.W."/>
        </authorList>
    </citation>
    <scope>NUCLEOTIDE SEQUENCE [LARGE SCALE GENOMIC DNA]</scope>
    <source>
        <strain evidence="7 8">ATCC 700028</strain>
    </source>
</reference>
<evidence type="ECO:0000259" key="6">
    <source>
        <dbReference type="Pfam" id="PF01699"/>
    </source>
</evidence>
<name>A0A1T4PRK4_9FUSO</name>
<dbReference type="Proteomes" id="UP000191153">
    <property type="component" value="Unassembled WGS sequence"/>
</dbReference>
<dbReference type="Pfam" id="PF01699">
    <property type="entry name" value="Na_Ca_ex"/>
    <property type="match status" value="2"/>
</dbReference>
<dbReference type="InterPro" id="IPR004481">
    <property type="entry name" value="K/Na/Ca-exchanger"/>
</dbReference>
<dbReference type="PANTHER" id="PTHR10846">
    <property type="entry name" value="SODIUM/POTASSIUM/CALCIUM EXCHANGER"/>
    <property type="match status" value="1"/>
</dbReference>
<dbReference type="InterPro" id="IPR044880">
    <property type="entry name" value="NCX_ion-bd_dom_sf"/>
</dbReference>
<feature type="transmembrane region" description="Helical" evidence="5">
    <location>
        <begin position="104"/>
        <end position="123"/>
    </location>
</feature>
<dbReference type="GO" id="GO:0005262">
    <property type="term" value="F:calcium channel activity"/>
    <property type="evidence" value="ECO:0007669"/>
    <property type="project" value="TreeGrafter"/>
</dbReference>
<dbReference type="Gene3D" id="1.20.1420.30">
    <property type="entry name" value="NCX, central ion-binding region"/>
    <property type="match status" value="1"/>
</dbReference>
<accession>A0A1T4PRK4</accession>
<feature type="transmembrane region" description="Helical" evidence="5">
    <location>
        <begin position="166"/>
        <end position="186"/>
    </location>
</feature>
<feature type="domain" description="Sodium/calcium exchanger membrane region" evidence="6">
    <location>
        <begin position="3"/>
        <end position="150"/>
    </location>
</feature>
<feature type="transmembrane region" description="Helical" evidence="5">
    <location>
        <begin position="293"/>
        <end position="312"/>
    </location>
</feature>
<dbReference type="GO" id="GO:0008273">
    <property type="term" value="F:calcium, potassium:sodium antiporter activity"/>
    <property type="evidence" value="ECO:0007669"/>
    <property type="project" value="TreeGrafter"/>
</dbReference>
<evidence type="ECO:0000256" key="5">
    <source>
        <dbReference type="SAM" id="Phobius"/>
    </source>
</evidence>
<feature type="transmembrane region" description="Helical" evidence="5">
    <location>
        <begin position="236"/>
        <end position="258"/>
    </location>
</feature>
<proteinExistence type="predicted"/>
<feature type="domain" description="Sodium/calcium exchanger membrane region" evidence="6">
    <location>
        <begin position="172"/>
        <end position="309"/>
    </location>
</feature>
<evidence type="ECO:0000256" key="2">
    <source>
        <dbReference type="ARBA" id="ARBA00022692"/>
    </source>
</evidence>
<feature type="transmembrane region" description="Helical" evidence="5">
    <location>
        <begin position="270"/>
        <end position="287"/>
    </location>
</feature>
<dbReference type="PANTHER" id="PTHR10846:SF8">
    <property type="entry name" value="INNER MEMBRANE PROTEIN YRBG"/>
    <property type="match status" value="1"/>
</dbReference>
<feature type="transmembrane region" description="Helical" evidence="5">
    <location>
        <begin position="135"/>
        <end position="154"/>
    </location>
</feature>